<dbReference type="InterPro" id="IPR012318">
    <property type="entry name" value="HTH_CRP"/>
</dbReference>
<evidence type="ECO:0000256" key="3">
    <source>
        <dbReference type="ARBA" id="ARBA00023163"/>
    </source>
</evidence>
<feature type="domain" description="Cyclic nucleotide-binding" evidence="4">
    <location>
        <begin position="12"/>
        <end position="112"/>
    </location>
</feature>
<dbReference type="InterPro" id="IPR036390">
    <property type="entry name" value="WH_DNA-bd_sf"/>
</dbReference>
<protein>
    <submittedName>
        <fullName evidence="5">Crp/Fnr family transcriptional regulator</fullName>
    </submittedName>
</protein>
<dbReference type="RefSeq" id="WP_148808329.1">
    <property type="nucleotide sequence ID" value="NZ_CP042243.1"/>
</dbReference>
<dbReference type="InterPro" id="IPR018490">
    <property type="entry name" value="cNMP-bd_dom_sf"/>
</dbReference>
<accession>A0A5C0SC36</accession>
<dbReference type="SUPFAM" id="SSF46785">
    <property type="entry name" value="Winged helix' DNA-binding domain"/>
    <property type="match status" value="1"/>
</dbReference>
<organism evidence="5 6">
    <name type="scientific">Crassaminicella thermophila</name>
    <dbReference type="NCBI Taxonomy" id="2599308"/>
    <lineage>
        <taxon>Bacteria</taxon>
        <taxon>Bacillati</taxon>
        <taxon>Bacillota</taxon>
        <taxon>Clostridia</taxon>
        <taxon>Eubacteriales</taxon>
        <taxon>Clostridiaceae</taxon>
        <taxon>Crassaminicella</taxon>
    </lineage>
</organism>
<dbReference type="GO" id="GO:0003677">
    <property type="term" value="F:DNA binding"/>
    <property type="evidence" value="ECO:0007669"/>
    <property type="project" value="UniProtKB-KW"/>
</dbReference>
<dbReference type="KEGG" id="crs:FQB35_02100"/>
<evidence type="ECO:0000256" key="1">
    <source>
        <dbReference type="ARBA" id="ARBA00023015"/>
    </source>
</evidence>
<evidence type="ECO:0000259" key="4">
    <source>
        <dbReference type="PROSITE" id="PS50042"/>
    </source>
</evidence>
<dbReference type="PANTHER" id="PTHR24567">
    <property type="entry name" value="CRP FAMILY TRANSCRIPTIONAL REGULATORY PROTEIN"/>
    <property type="match status" value="1"/>
</dbReference>
<dbReference type="EMBL" id="CP042243">
    <property type="protein sequence ID" value="QEK11256.1"/>
    <property type="molecule type" value="Genomic_DNA"/>
</dbReference>
<dbReference type="PANTHER" id="PTHR24567:SF26">
    <property type="entry name" value="REGULATORY PROTEIN YEIL"/>
    <property type="match status" value="1"/>
</dbReference>
<dbReference type="Gene3D" id="1.10.10.10">
    <property type="entry name" value="Winged helix-like DNA-binding domain superfamily/Winged helix DNA-binding domain"/>
    <property type="match status" value="1"/>
</dbReference>
<dbReference type="GO" id="GO:0003700">
    <property type="term" value="F:DNA-binding transcription factor activity"/>
    <property type="evidence" value="ECO:0007669"/>
    <property type="project" value="TreeGrafter"/>
</dbReference>
<dbReference type="GO" id="GO:0005829">
    <property type="term" value="C:cytosol"/>
    <property type="evidence" value="ECO:0007669"/>
    <property type="project" value="TreeGrafter"/>
</dbReference>
<name>A0A5C0SC36_CRATE</name>
<dbReference type="InterPro" id="IPR036388">
    <property type="entry name" value="WH-like_DNA-bd_sf"/>
</dbReference>
<dbReference type="Proteomes" id="UP000324646">
    <property type="component" value="Chromosome"/>
</dbReference>
<evidence type="ECO:0000256" key="2">
    <source>
        <dbReference type="ARBA" id="ARBA00023125"/>
    </source>
</evidence>
<dbReference type="InterPro" id="IPR014710">
    <property type="entry name" value="RmlC-like_jellyroll"/>
</dbReference>
<dbReference type="CDD" id="cd00038">
    <property type="entry name" value="CAP_ED"/>
    <property type="match status" value="1"/>
</dbReference>
<keyword evidence="2" id="KW-0238">DNA-binding</keyword>
<dbReference type="SUPFAM" id="SSF51206">
    <property type="entry name" value="cAMP-binding domain-like"/>
    <property type="match status" value="1"/>
</dbReference>
<sequence length="229" mass="26444">MSKETILKNDSYLAKLLKNMPKDIKNRSVVKHFPSNTIMLKKDSEVKYVYIIYSGTLRVINEFANGNIYGFAYIDSTDFVGALEILAEESKTACTVEAVTDCVALRISKEDFLEWFEKDIFFSTNIAKLLAKKLYPTIYRNGAVFMNSSIHSFIAFLIRFVQKDIQEGKTALINKKRQYIADELGISLRTVHRIIKKLKEDNLLTIIKGKIYVNKNQYERLIEIVDDFI</sequence>
<dbReference type="Pfam" id="PF13545">
    <property type="entry name" value="HTH_Crp_2"/>
    <property type="match status" value="1"/>
</dbReference>
<dbReference type="InterPro" id="IPR050397">
    <property type="entry name" value="Env_Response_Regulators"/>
</dbReference>
<dbReference type="Gene3D" id="2.60.120.10">
    <property type="entry name" value="Jelly Rolls"/>
    <property type="match status" value="1"/>
</dbReference>
<evidence type="ECO:0000313" key="5">
    <source>
        <dbReference type="EMBL" id="QEK11256.1"/>
    </source>
</evidence>
<proteinExistence type="predicted"/>
<keyword evidence="1" id="KW-0805">Transcription regulation</keyword>
<evidence type="ECO:0000313" key="6">
    <source>
        <dbReference type="Proteomes" id="UP000324646"/>
    </source>
</evidence>
<gene>
    <name evidence="5" type="ORF">FQB35_02100</name>
</gene>
<dbReference type="AlphaFoldDB" id="A0A5C0SC36"/>
<dbReference type="OrthoDB" id="1664418at2"/>
<reference evidence="5 6" key="1">
    <citation type="submission" date="2019-07" db="EMBL/GenBank/DDBJ databases">
        <title>Complete genome of Crassaminicella thermophila SY095.</title>
        <authorList>
            <person name="Li X."/>
        </authorList>
    </citation>
    <scope>NUCLEOTIDE SEQUENCE [LARGE SCALE GENOMIC DNA]</scope>
    <source>
        <strain evidence="5 6">SY095</strain>
    </source>
</reference>
<dbReference type="InterPro" id="IPR000595">
    <property type="entry name" value="cNMP-bd_dom"/>
</dbReference>
<dbReference type="SMART" id="SM00419">
    <property type="entry name" value="HTH_CRP"/>
    <property type="match status" value="1"/>
</dbReference>
<keyword evidence="6" id="KW-1185">Reference proteome</keyword>
<dbReference type="Pfam" id="PF00027">
    <property type="entry name" value="cNMP_binding"/>
    <property type="match status" value="1"/>
</dbReference>
<keyword evidence="3" id="KW-0804">Transcription</keyword>
<dbReference type="PROSITE" id="PS50042">
    <property type="entry name" value="CNMP_BINDING_3"/>
    <property type="match status" value="1"/>
</dbReference>